<evidence type="ECO:0000259" key="7">
    <source>
        <dbReference type="Pfam" id="PF03328"/>
    </source>
</evidence>
<keyword evidence="4 6" id="KW-0460">Magnesium</keyword>
<feature type="binding site" evidence="5">
    <location>
        <position position="121"/>
    </location>
    <ligand>
        <name>substrate</name>
    </ligand>
</feature>
<dbReference type="AlphaFoldDB" id="A0A418WLR1"/>
<dbReference type="GO" id="GO:0000287">
    <property type="term" value="F:magnesium ion binding"/>
    <property type="evidence" value="ECO:0007669"/>
    <property type="project" value="TreeGrafter"/>
</dbReference>
<dbReference type="InterPro" id="IPR040442">
    <property type="entry name" value="Pyrv_kinase-like_dom_sf"/>
</dbReference>
<evidence type="ECO:0000256" key="1">
    <source>
        <dbReference type="ARBA" id="ARBA00001946"/>
    </source>
</evidence>
<proteinExistence type="inferred from homology"/>
<dbReference type="InterPro" id="IPR015813">
    <property type="entry name" value="Pyrv/PenolPyrv_kinase-like_dom"/>
</dbReference>
<comment type="similarity">
    <text evidence="2">Belongs to the HpcH/HpaI aldolase family.</text>
</comment>
<dbReference type="Proteomes" id="UP000286100">
    <property type="component" value="Unassembled WGS sequence"/>
</dbReference>
<dbReference type="SUPFAM" id="SSF51621">
    <property type="entry name" value="Phosphoenolpyruvate/pyruvate domain"/>
    <property type="match status" value="1"/>
</dbReference>
<protein>
    <submittedName>
        <fullName evidence="8">CoA ester lyase</fullName>
    </submittedName>
</protein>
<dbReference type="Pfam" id="PF03328">
    <property type="entry name" value="HpcH_HpaI"/>
    <property type="match status" value="1"/>
</dbReference>
<dbReference type="InterPro" id="IPR005000">
    <property type="entry name" value="Aldolase/citrate-lyase_domain"/>
</dbReference>
<organism evidence="8 9">
    <name type="scientific">Sphingomonas cavernae</name>
    <dbReference type="NCBI Taxonomy" id="2320861"/>
    <lineage>
        <taxon>Bacteria</taxon>
        <taxon>Pseudomonadati</taxon>
        <taxon>Pseudomonadota</taxon>
        <taxon>Alphaproteobacteria</taxon>
        <taxon>Sphingomonadales</taxon>
        <taxon>Sphingomonadaceae</taxon>
        <taxon>Sphingomonas</taxon>
    </lineage>
</organism>
<evidence type="ECO:0000256" key="3">
    <source>
        <dbReference type="ARBA" id="ARBA00022723"/>
    </source>
</evidence>
<feature type="binding site" evidence="5">
    <location>
        <position position="69"/>
    </location>
    <ligand>
        <name>substrate</name>
    </ligand>
</feature>
<feature type="domain" description="HpcH/HpaI aldolase/citrate lyase" evidence="7">
    <location>
        <begin position="8"/>
        <end position="214"/>
    </location>
</feature>
<name>A0A418WLR1_9SPHN</name>
<dbReference type="PANTHER" id="PTHR32308:SF10">
    <property type="entry name" value="CITRATE LYASE SUBUNIT BETA"/>
    <property type="match status" value="1"/>
</dbReference>
<dbReference type="InterPro" id="IPR011206">
    <property type="entry name" value="Citrate_lyase_beta/mcl1/mcl2"/>
</dbReference>
<evidence type="ECO:0000256" key="5">
    <source>
        <dbReference type="PIRSR" id="PIRSR015582-1"/>
    </source>
</evidence>
<keyword evidence="9" id="KW-1185">Reference proteome</keyword>
<feature type="binding site" evidence="6">
    <location>
        <position position="121"/>
    </location>
    <ligand>
        <name>Mg(2+)</name>
        <dbReference type="ChEBI" id="CHEBI:18420"/>
    </ligand>
</feature>
<dbReference type="PANTHER" id="PTHR32308">
    <property type="entry name" value="LYASE BETA SUBUNIT, PUTATIVE (AFU_ORTHOLOGUE AFUA_4G13030)-RELATED"/>
    <property type="match status" value="1"/>
</dbReference>
<reference evidence="8 9" key="1">
    <citation type="submission" date="2018-09" db="EMBL/GenBank/DDBJ databases">
        <authorList>
            <person name="Zhu H."/>
        </authorList>
    </citation>
    <scope>NUCLEOTIDE SEQUENCE [LARGE SCALE GENOMIC DNA]</scope>
    <source>
        <strain evidence="8 9">K2R01-6</strain>
    </source>
</reference>
<dbReference type="GO" id="GO:0006107">
    <property type="term" value="P:oxaloacetate metabolic process"/>
    <property type="evidence" value="ECO:0007669"/>
    <property type="project" value="TreeGrafter"/>
</dbReference>
<evidence type="ECO:0000313" key="8">
    <source>
        <dbReference type="EMBL" id="RJF90957.1"/>
    </source>
</evidence>
<gene>
    <name evidence="8" type="ORF">D3876_12435</name>
</gene>
<sequence length="280" mass="28997">MTIARPRRSALYLPASNARAIEKARTLDADVVILDLEDAVAPEMKAQARAQAVTAAREGGFGDRELVIRVNAIDTPWGSDDLAAVANAGADAVLAPKVSSADDVAAYRSRLSQVPLWVMIETCASLFRLDQIAAAGPECLVMGTNDLAKEMRAPLTPERTAFHPALAMTVAAARSAGIAVLDGVCNAIEDPQVVGAACAQGVEFGFDGKTLIHPAQIEACNAAFSPSPEALAHARAVVAAFADPANAGKGAIRVEGGMAERLHLAEAERLIAVAAAIASR</sequence>
<dbReference type="OrthoDB" id="9800547at2"/>
<keyword evidence="3 6" id="KW-0479">Metal-binding</keyword>
<comment type="cofactor">
    <cofactor evidence="1">
        <name>Mg(2+)</name>
        <dbReference type="ChEBI" id="CHEBI:18420"/>
    </cofactor>
</comment>
<evidence type="ECO:0000256" key="2">
    <source>
        <dbReference type="ARBA" id="ARBA00005568"/>
    </source>
</evidence>
<dbReference type="EMBL" id="QYUM01000003">
    <property type="protein sequence ID" value="RJF90957.1"/>
    <property type="molecule type" value="Genomic_DNA"/>
</dbReference>
<comment type="caution">
    <text evidence="8">The sequence shown here is derived from an EMBL/GenBank/DDBJ whole genome shotgun (WGS) entry which is preliminary data.</text>
</comment>
<dbReference type="GO" id="GO:0016829">
    <property type="term" value="F:lyase activity"/>
    <property type="evidence" value="ECO:0007669"/>
    <property type="project" value="UniProtKB-KW"/>
</dbReference>
<accession>A0A418WLR1</accession>
<feature type="binding site" evidence="6">
    <location>
        <position position="146"/>
    </location>
    <ligand>
        <name>Mg(2+)</name>
        <dbReference type="ChEBI" id="CHEBI:18420"/>
    </ligand>
</feature>
<keyword evidence="8" id="KW-0456">Lyase</keyword>
<dbReference type="RefSeq" id="WP_119762597.1">
    <property type="nucleotide sequence ID" value="NZ_QYUM01000003.1"/>
</dbReference>
<dbReference type="Gene3D" id="3.20.20.60">
    <property type="entry name" value="Phosphoenolpyruvate-binding domains"/>
    <property type="match status" value="1"/>
</dbReference>
<evidence type="ECO:0000256" key="6">
    <source>
        <dbReference type="PIRSR" id="PIRSR015582-2"/>
    </source>
</evidence>
<evidence type="ECO:0000256" key="4">
    <source>
        <dbReference type="ARBA" id="ARBA00022842"/>
    </source>
</evidence>
<evidence type="ECO:0000313" key="9">
    <source>
        <dbReference type="Proteomes" id="UP000286100"/>
    </source>
</evidence>
<dbReference type="PIRSF" id="PIRSF015582">
    <property type="entry name" value="Cit_lyase_B"/>
    <property type="match status" value="1"/>
</dbReference>